<dbReference type="Gene3D" id="6.20.70.20">
    <property type="match status" value="1"/>
</dbReference>
<dbReference type="GeneID" id="80832379"/>
<reference evidence="1" key="1">
    <citation type="submission" date="2021-06" db="EMBL/GenBank/DDBJ databases">
        <authorList>
            <person name="Le T.D."/>
        </authorList>
    </citation>
    <scope>NUCLEOTIDE SEQUENCE</scope>
</reference>
<protein>
    <recommendedName>
        <fullName evidence="3">Tail fiber protein</fullName>
    </recommendedName>
</protein>
<keyword evidence="2" id="KW-1185">Reference proteome</keyword>
<organism evidence="1 2">
    <name type="scientific">Aeromonas phage pAh6.2TG</name>
    <dbReference type="NCBI Taxonomy" id="2849625"/>
    <lineage>
        <taxon>Viruses</taxon>
        <taxon>Duplodnaviria</taxon>
        <taxon>Heunggongvirae</taxon>
        <taxon>Uroviricota</taxon>
        <taxon>Caudoviricetes</taxon>
        <taxon>Chaseviridae</taxon>
        <taxon>Nefertitivirinae</taxon>
        <taxon>Phayathaivirus</taxon>
        <taxon>Phayathaivirus pAh62TG</taxon>
    </lineage>
</organism>
<evidence type="ECO:0000313" key="1">
    <source>
        <dbReference type="EMBL" id="QWY14042.1"/>
    </source>
</evidence>
<dbReference type="RefSeq" id="YP_010845227.1">
    <property type="nucleotide sequence ID" value="NC_079187.1"/>
</dbReference>
<proteinExistence type="predicted"/>
<evidence type="ECO:0000313" key="2">
    <source>
        <dbReference type="Proteomes" id="UP000693898"/>
    </source>
</evidence>
<name>A0A8F3C992_9CAUD</name>
<sequence length="627" mass="66886">MKGYSFGELVKLAEAAVPATRKVNGKPLTADITLNAADVKAAPTGFGLGEAIPGALGGSLDEYRHNGWRTYNAEAGDTGAPDAYGTCLDFGHIENAASFQGWAGQLFLSNKGEMFGRVNVNPGSFNGSDWFKFFTTATPPTAADTNAVPITRKINGKSLNKDVTLLAADVGAFAVGRIEDGVHDLNNLVGPAYFGQYEVMGGGTPNWPWNNVDGGSLRIEGVDVYTKQIATRVLTGETMERVCDHSGNWTKWELVYTSRSFAKWDDYASKCPETMQNTVGCLSWNQFGNSHVIFDASAGRDPRGAAIDAVNPQEPWVSSHPTLMGWNGLRTYGLRVDVARRSESVHAAAGEKGAIDLPEGASIRYRDGDSAWMHQYADAGKGIVWGHGEAGESYMASLSDNGVYEAATRLQARGSQSRTWGGIGVATVHNASAGVSEGNLHGLITGRYHFPGVYDWETGYGTMHSASGPSHAFFTSDANNPGNALSIWYMAFDGTLNSPSFTVSKDGNVHGSVWGGWLSSYLSNGFAPKSHSHDYAPSVHSHTAAQGNHDIVTGDHRSVGAYAMLGRFNSGGQISPGQTIPGNQLLYTNAEGVLVGEAPPGTWKALGYSKGDRDYGVWNVTLFIRVA</sequence>
<dbReference type="EMBL" id="MZ336020">
    <property type="protein sequence ID" value="QWY14042.1"/>
    <property type="molecule type" value="Genomic_DNA"/>
</dbReference>
<dbReference type="Proteomes" id="UP000693898">
    <property type="component" value="Segment"/>
</dbReference>
<accession>A0A8F3C992</accession>
<evidence type="ECO:0008006" key="3">
    <source>
        <dbReference type="Google" id="ProtNLM"/>
    </source>
</evidence>
<dbReference type="KEGG" id="vg:80832379"/>